<keyword evidence="4" id="KW-0408">Iron</keyword>
<gene>
    <name evidence="7" type="ordered locus">Ilyop_0132</name>
</gene>
<dbReference type="HOGENOM" id="CLU_052511_3_1_0"/>
<proteinExistence type="predicted"/>
<dbReference type="Pfam" id="PF01799">
    <property type="entry name" value="Fer2_2"/>
    <property type="match status" value="1"/>
</dbReference>
<feature type="domain" description="2Fe-2S ferredoxin-type" evidence="6">
    <location>
        <begin position="1"/>
        <end position="77"/>
    </location>
</feature>
<dbReference type="STRING" id="572544.Ilyop_0132"/>
<dbReference type="PROSITE" id="PS51085">
    <property type="entry name" value="2FE2S_FER_2"/>
    <property type="match status" value="1"/>
</dbReference>
<evidence type="ECO:0000256" key="3">
    <source>
        <dbReference type="ARBA" id="ARBA00023002"/>
    </source>
</evidence>
<accession>E3H725</accession>
<evidence type="ECO:0000256" key="4">
    <source>
        <dbReference type="ARBA" id="ARBA00023004"/>
    </source>
</evidence>
<dbReference type="Proteomes" id="UP000006875">
    <property type="component" value="Chromosome"/>
</dbReference>
<dbReference type="Gene3D" id="3.10.20.30">
    <property type="match status" value="1"/>
</dbReference>
<dbReference type="InterPro" id="IPR051452">
    <property type="entry name" value="Diverse_Oxidoreductases"/>
</dbReference>
<dbReference type="PANTHER" id="PTHR44379:SF8">
    <property type="entry name" value="XANTHINE DEHYDROGENASE IRON-SULFUR-BINDING SUBUNIT XDHC-RELATED"/>
    <property type="match status" value="1"/>
</dbReference>
<dbReference type="Pfam" id="PF00111">
    <property type="entry name" value="Fer2"/>
    <property type="match status" value="1"/>
</dbReference>
<dbReference type="InterPro" id="IPR036884">
    <property type="entry name" value="2Fe-2S-bd_dom_sf"/>
</dbReference>
<dbReference type="PROSITE" id="PS00197">
    <property type="entry name" value="2FE2S_FER_1"/>
    <property type="match status" value="1"/>
</dbReference>
<dbReference type="RefSeq" id="WP_013386592.1">
    <property type="nucleotide sequence ID" value="NC_014632.1"/>
</dbReference>
<dbReference type="GO" id="GO:0046872">
    <property type="term" value="F:metal ion binding"/>
    <property type="evidence" value="ECO:0007669"/>
    <property type="project" value="UniProtKB-KW"/>
</dbReference>
<dbReference type="KEGG" id="ipo:Ilyop_0132"/>
<evidence type="ECO:0000256" key="5">
    <source>
        <dbReference type="ARBA" id="ARBA00023014"/>
    </source>
</evidence>
<dbReference type="OrthoDB" id="9796880at2"/>
<dbReference type="PANTHER" id="PTHR44379">
    <property type="entry name" value="OXIDOREDUCTASE WITH IRON-SULFUR SUBUNIT"/>
    <property type="match status" value="1"/>
</dbReference>
<dbReference type="InterPro" id="IPR012675">
    <property type="entry name" value="Beta-grasp_dom_sf"/>
</dbReference>
<evidence type="ECO:0000313" key="8">
    <source>
        <dbReference type="Proteomes" id="UP000006875"/>
    </source>
</evidence>
<dbReference type="GO" id="GO:0051537">
    <property type="term" value="F:2 iron, 2 sulfur cluster binding"/>
    <property type="evidence" value="ECO:0007669"/>
    <property type="project" value="UniProtKB-KW"/>
</dbReference>
<evidence type="ECO:0000259" key="6">
    <source>
        <dbReference type="PROSITE" id="PS51085"/>
    </source>
</evidence>
<dbReference type="AlphaFoldDB" id="E3H725"/>
<protein>
    <submittedName>
        <fullName evidence="7">(2Fe-2S)-binding domain protein</fullName>
    </submittedName>
</protein>
<keyword evidence="1" id="KW-0001">2Fe-2S</keyword>
<keyword evidence="8" id="KW-1185">Reference proteome</keyword>
<dbReference type="InterPro" id="IPR036010">
    <property type="entry name" value="2Fe-2S_ferredoxin-like_sf"/>
</dbReference>
<dbReference type="eggNOG" id="COG2080">
    <property type="taxonomic scope" value="Bacteria"/>
</dbReference>
<organism evidence="7 8">
    <name type="scientific">Ilyobacter polytropus (strain ATCC 51220 / DSM 2926 / LMG 16218 / CuHBu1)</name>
    <dbReference type="NCBI Taxonomy" id="572544"/>
    <lineage>
        <taxon>Bacteria</taxon>
        <taxon>Fusobacteriati</taxon>
        <taxon>Fusobacteriota</taxon>
        <taxon>Fusobacteriia</taxon>
        <taxon>Fusobacteriales</taxon>
        <taxon>Fusobacteriaceae</taxon>
        <taxon>Ilyobacter</taxon>
    </lineage>
</organism>
<dbReference type="CDD" id="cd00207">
    <property type="entry name" value="fer2"/>
    <property type="match status" value="1"/>
</dbReference>
<keyword evidence="5" id="KW-0411">Iron-sulfur</keyword>
<evidence type="ECO:0000256" key="2">
    <source>
        <dbReference type="ARBA" id="ARBA00022723"/>
    </source>
</evidence>
<dbReference type="InterPro" id="IPR006058">
    <property type="entry name" value="2Fe2S_fd_BS"/>
</dbReference>
<sequence length="156" mass="17381">MKINFTLNYKEIEIEINPLMRTLDLLRKEFGLFATKEGCGDGECGACAIILDDKIVNSCMVPVANIHGKEIVTIEGLEKTERYSILKKSFEDAGAVQCGFCIPGMMMAAEALFRRHKTPTLEQIKEGISGNLCRCTGYNMIIEAIELAAERGKEIW</sequence>
<dbReference type="SUPFAM" id="SSF54292">
    <property type="entry name" value="2Fe-2S ferredoxin-like"/>
    <property type="match status" value="1"/>
</dbReference>
<dbReference type="GO" id="GO:0016491">
    <property type="term" value="F:oxidoreductase activity"/>
    <property type="evidence" value="ECO:0007669"/>
    <property type="project" value="UniProtKB-KW"/>
</dbReference>
<keyword evidence="3" id="KW-0560">Oxidoreductase</keyword>
<dbReference type="EMBL" id="CP002281">
    <property type="protein sequence ID" value="ADO81921.1"/>
    <property type="molecule type" value="Genomic_DNA"/>
</dbReference>
<name>E3H725_ILYPC</name>
<evidence type="ECO:0000256" key="1">
    <source>
        <dbReference type="ARBA" id="ARBA00022714"/>
    </source>
</evidence>
<dbReference type="Gene3D" id="1.10.150.120">
    <property type="entry name" value="[2Fe-2S]-binding domain"/>
    <property type="match status" value="1"/>
</dbReference>
<reference evidence="7 8" key="1">
    <citation type="journal article" date="2010" name="Stand. Genomic Sci.">
        <title>Complete genome sequence of Ilyobacter polytropus type strain (CuHbu1).</title>
        <authorList>
            <person name="Sikorski J."/>
            <person name="Chertkov O."/>
            <person name="Lapidus A."/>
            <person name="Nolan M."/>
            <person name="Lucas S."/>
            <person name="Del Rio T.G."/>
            <person name="Tice H."/>
            <person name="Cheng J.F."/>
            <person name="Tapia R."/>
            <person name="Han C."/>
            <person name="Goodwin L."/>
            <person name="Pitluck S."/>
            <person name="Liolios K."/>
            <person name="Ivanova N."/>
            <person name="Mavromatis K."/>
            <person name="Mikhailova N."/>
            <person name="Pati A."/>
            <person name="Chen A."/>
            <person name="Palaniappan K."/>
            <person name="Land M."/>
            <person name="Hauser L."/>
            <person name="Chang Y.J."/>
            <person name="Jeffries C.D."/>
            <person name="Brambilla E."/>
            <person name="Yasawong M."/>
            <person name="Rohde M."/>
            <person name="Pukall R."/>
            <person name="Spring S."/>
            <person name="Goker M."/>
            <person name="Woyke T."/>
            <person name="Bristow J."/>
            <person name="Eisen J.A."/>
            <person name="Markowitz V."/>
            <person name="Hugenholtz P."/>
            <person name="Kyrpides N.C."/>
            <person name="Klenk H.P."/>
        </authorList>
    </citation>
    <scope>NUCLEOTIDE SEQUENCE [LARGE SCALE GENOMIC DNA]</scope>
    <source>
        <strain evidence="8">ATCC 51220 / DSM 2926 / LMG 16218 / CuHBu1</strain>
    </source>
</reference>
<dbReference type="InterPro" id="IPR002888">
    <property type="entry name" value="2Fe-2S-bd"/>
</dbReference>
<keyword evidence="2" id="KW-0479">Metal-binding</keyword>
<evidence type="ECO:0000313" key="7">
    <source>
        <dbReference type="EMBL" id="ADO81921.1"/>
    </source>
</evidence>
<dbReference type="InterPro" id="IPR001041">
    <property type="entry name" value="2Fe-2S_ferredoxin-type"/>
</dbReference>
<dbReference type="SUPFAM" id="SSF47741">
    <property type="entry name" value="CO dehydrogenase ISP C-domain like"/>
    <property type="match status" value="1"/>
</dbReference>